<gene>
    <name evidence="1" type="ORF">M9H77_16825</name>
</gene>
<comment type="caution">
    <text evidence="1">The sequence shown here is derived from an EMBL/GenBank/DDBJ whole genome shotgun (WGS) entry which is preliminary data.</text>
</comment>
<dbReference type="Proteomes" id="UP001060085">
    <property type="component" value="Linkage Group LG04"/>
</dbReference>
<evidence type="ECO:0000313" key="2">
    <source>
        <dbReference type="Proteomes" id="UP001060085"/>
    </source>
</evidence>
<sequence length="131" mass="14928">MCTKCSLLRYSEADGSMNILPFLKRIMEDRIPVWIFSGYQDSVVPLLGSWTLSREPAHDLHFEITVPYRAWFHKGQVGGWVTKYGNLLTFATVRSDTHMVPFAQPGRALCLFSSFIPGHRLPNTTHPTMDD</sequence>
<proteinExistence type="predicted"/>
<organism evidence="1 2">
    <name type="scientific">Catharanthus roseus</name>
    <name type="common">Madagascar periwinkle</name>
    <name type="synonym">Vinca rosea</name>
    <dbReference type="NCBI Taxonomy" id="4058"/>
    <lineage>
        <taxon>Eukaryota</taxon>
        <taxon>Viridiplantae</taxon>
        <taxon>Streptophyta</taxon>
        <taxon>Embryophyta</taxon>
        <taxon>Tracheophyta</taxon>
        <taxon>Spermatophyta</taxon>
        <taxon>Magnoliopsida</taxon>
        <taxon>eudicotyledons</taxon>
        <taxon>Gunneridae</taxon>
        <taxon>Pentapetalae</taxon>
        <taxon>asterids</taxon>
        <taxon>lamiids</taxon>
        <taxon>Gentianales</taxon>
        <taxon>Apocynaceae</taxon>
        <taxon>Rauvolfioideae</taxon>
        <taxon>Vinceae</taxon>
        <taxon>Catharanthinae</taxon>
        <taxon>Catharanthus</taxon>
    </lineage>
</organism>
<protein>
    <submittedName>
        <fullName evidence="1">Uncharacterized protein</fullName>
    </submittedName>
</protein>
<accession>A0ACC0B2U0</accession>
<name>A0ACC0B2U0_CATRO</name>
<keyword evidence="2" id="KW-1185">Reference proteome</keyword>
<reference evidence="2" key="1">
    <citation type="journal article" date="2023" name="Nat. Plants">
        <title>Single-cell RNA sequencing provides a high-resolution roadmap for understanding the multicellular compartmentation of specialized metabolism.</title>
        <authorList>
            <person name="Sun S."/>
            <person name="Shen X."/>
            <person name="Li Y."/>
            <person name="Li Y."/>
            <person name="Wang S."/>
            <person name="Li R."/>
            <person name="Zhang H."/>
            <person name="Shen G."/>
            <person name="Guo B."/>
            <person name="Wei J."/>
            <person name="Xu J."/>
            <person name="St-Pierre B."/>
            <person name="Chen S."/>
            <person name="Sun C."/>
        </authorList>
    </citation>
    <scope>NUCLEOTIDE SEQUENCE [LARGE SCALE GENOMIC DNA]</scope>
</reference>
<evidence type="ECO:0000313" key="1">
    <source>
        <dbReference type="EMBL" id="KAI5666972.1"/>
    </source>
</evidence>
<dbReference type="EMBL" id="CM044704">
    <property type="protein sequence ID" value="KAI5666972.1"/>
    <property type="molecule type" value="Genomic_DNA"/>
</dbReference>